<dbReference type="InterPro" id="IPR017871">
    <property type="entry name" value="ABC_transporter-like_CS"/>
</dbReference>
<dbReference type="OrthoDB" id="9776369at2"/>
<dbReference type="InterPro" id="IPR003439">
    <property type="entry name" value="ABC_transporter-like_ATP-bd"/>
</dbReference>
<dbReference type="InterPro" id="IPR052156">
    <property type="entry name" value="BCAA_Transport_ATP-bd_LivF"/>
</dbReference>
<evidence type="ECO:0000256" key="6">
    <source>
        <dbReference type="SAM" id="MobiDB-lite"/>
    </source>
</evidence>
<evidence type="ECO:0000313" key="9">
    <source>
        <dbReference type="Proteomes" id="UP000199118"/>
    </source>
</evidence>
<dbReference type="GO" id="GO:0015658">
    <property type="term" value="F:branched-chain amino acid transmembrane transporter activity"/>
    <property type="evidence" value="ECO:0007669"/>
    <property type="project" value="TreeGrafter"/>
</dbReference>
<evidence type="ECO:0000256" key="3">
    <source>
        <dbReference type="ARBA" id="ARBA00022741"/>
    </source>
</evidence>
<sequence length="255" mass="27044">MPDASNPASNSAPNSAPHPETETAPVLALTDLRSGYGAHDVLNGVALEVRAAEIFALMGKNGMGKSTLLKTVLGLVPARAGDVRRAGVSILGATPAALVASGLGYAPQEQPLFVDLSIRDNLRLALRSDRELPGALERVAAHFPFFLDRLGQKAGTLSGGEQKMLILSRALMLRPRLLLIDEISEGLQPTVVARIAAALRAERDENGTAVLLVEQNLDFALSVADRWAVLKLGAIDDEGDNDAQARDRVLAHLKI</sequence>
<evidence type="ECO:0000256" key="1">
    <source>
        <dbReference type="ARBA" id="ARBA00005417"/>
    </source>
</evidence>
<proteinExistence type="inferred from homology"/>
<dbReference type="GO" id="GO:0016887">
    <property type="term" value="F:ATP hydrolysis activity"/>
    <property type="evidence" value="ECO:0007669"/>
    <property type="project" value="InterPro"/>
</dbReference>
<feature type="domain" description="ABC transporter" evidence="7">
    <location>
        <begin position="27"/>
        <end position="253"/>
    </location>
</feature>
<keyword evidence="3" id="KW-0547">Nucleotide-binding</keyword>
<keyword evidence="2" id="KW-0813">Transport</keyword>
<dbReference type="SUPFAM" id="SSF52540">
    <property type="entry name" value="P-loop containing nucleoside triphosphate hydrolases"/>
    <property type="match status" value="1"/>
</dbReference>
<dbReference type="InterPro" id="IPR027417">
    <property type="entry name" value="P-loop_NTPase"/>
</dbReference>
<dbReference type="PROSITE" id="PS00211">
    <property type="entry name" value="ABC_TRANSPORTER_1"/>
    <property type="match status" value="1"/>
</dbReference>
<evidence type="ECO:0000313" key="8">
    <source>
        <dbReference type="EMBL" id="SDX54696.1"/>
    </source>
</evidence>
<evidence type="ECO:0000259" key="7">
    <source>
        <dbReference type="PROSITE" id="PS50893"/>
    </source>
</evidence>
<feature type="compositionally biased region" description="Low complexity" evidence="6">
    <location>
        <begin position="1"/>
        <end position="17"/>
    </location>
</feature>
<dbReference type="EMBL" id="FNMZ01000006">
    <property type="protein sequence ID" value="SDX54696.1"/>
    <property type="molecule type" value="Genomic_DNA"/>
</dbReference>
<accession>A0A1H3CKS9</accession>
<dbReference type="PROSITE" id="PS50893">
    <property type="entry name" value="ABC_TRANSPORTER_2"/>
    <property type="match status" value="1"/>
</dbReference>
<keyword evidence="5" id="KW-0029">Amino-acid transport</keyword>
<dbReference type="Proteomes" id="UP000199118">
    <property type="component" value="Unassembled WGS sequence"/>
</dbReference>
<dbReference type="STRING" id="356660.SAMN05444336_106142"/>
<dbReference type="PANTHER" id="PTHR43820:SF4">
    <property type="entry name" value="HIGH-AFFINITY BRANCHED-CHAIN AMINO ACID TRANSPORT ATP-BINDING PROTEIN LIVF"/>
    <property type="match status" value="1"/>
</dbReference>
<dbReference type="InterPro" id="IPR003593">
    <property type="entry name" value="AAA+_ATPase"/>
</dbReference>
<dbReference type="RefSeq" id="WP_092683637.1">
    <property type="nucleotide sequence ID" value="NZ_FNMZ01000006.1"/>
</dbReference>
<dbReference type="SMART" id="SM00382">
    <property type="entry name" value="AAA"/>
    <property type="match status" value="1"/>
</dbReference>
<dbReference type="AlphaFoldDB" id="A0A1H3CKS9"/>
<dbReference type="GO" id="GO:0015807">
    <property type="term" value="P:L-amino acid transport"/>
    <property type="evidence" value="ECO:0007669"/>
    <property type="project" value="TreeGrafter"/>
</dbReference>
<evidence type="ECO:0000256" key="2">
    <source>
        <dbReference type="ARBA" id="ARBA00022448"/>
    </source>
</evidence>
<name>A0A1H3CKS9_9RHOB</name>
<protein>
    <submittedName>
        <fullName evidence="8">Amino acid/amide ABC transporter ATP-binding protein 2, HAAT family</fullName>
    </submittedName>
</protein>
<dbReference type="Pfam" id="PF00005">
    <property type="entry name" value="ABC_tran"/>
    <property type="match status" value="1"/>
</dbReference>
<comment type="similarity">
    <text evidence="1">Belongs to the ABC transporter superfamily.</text>
</comment>
<gene>
    <name evidence="8" type="ORF">SAMN05444336_106142</name>
</gene>
<evidence type="ECO:0000256" key="4">
    <source>
        <dbReference type="ARBA" id="ARBA00022840"/>
    </source>
</evidence>
<dbReference type="GO" id="GO:0005524">
    <property type="term" value="F:ATP binding"/>
    <property type="evidence" value="ECO:0007669"/>
    <property type="project" value="UniProtKB-KW"/>
</dbReference>
<keyword evidence="4 8" id="KW-0067">ATP-binding</keyword>
<dbReference type="PANTHER" id="PTHR43820">
    <property type="entry name" value="HIGH-AFFINITY BRANCHED-CHAIN AMINO ACID TRANSPORT ATP-BINDING PROTEIN LIVF"/>
    <property type="match status" value="1"/>
</dbReference>
<organism evidence="8 9">
    <name type="scientific">Albimonas donghaensis</name>
    <dbReference type="NCBI Taxonomy" id="356660"/>
    <lineage>
        <taxon>Bacteria</taxon>
        <taxon>Pseudomonadati</taxon>
        <taxon>Pseudomonadota</taxon>
        <taxon>Alphaproteobacteria</taxon>
        <taxon>Rhodobacterales</taxon>
        <taxon>Paracoccaceae</taxon>
        <taxon>Albimonas</taxon>
    </lineage>
</organism>
<evidence type="ECO:0000256" key="5">
    <source>
        <dbReference type="ARBA" id="ARBA00022970"/>
    </source>
</evidence>
<dbReference type="Gene3D" id="3.40.50.300">
    <property type="entry name" value="P-loop containing nucleotide triphosphate hydrolases"/>
    <property type="match status" value="1"/>
</dbReference>
<dbReference type="CDD" id="cd03224">
    <property type="entry name" value="ABC_TM1139_LivF_branched"/>
    <property type="match status" value="1"/>
</dbReference>
<feature type="region of interest" description="Disordered" evidence="6">
    <location>
        <begin position="1"/>
        <end position="22"/>
    </location>
</feature>
<keyword evidence="9" id="KW-1185">Reference proteome</keyword>
<reference evidence="8 9" key="1">
    <citation type="submission" date="2016-10" db="EMBL/GenBank/DDBJ databases">
        <authorList>
            <person name="de Groot N.N."/>
        </authorList>
    </citation>
    <scope>NUCLEOTIDE SEQUENCE [LARGE SCALE GENOMIC DNA]</scope>
    <source>
        <strain evidence="8 9">DSM 17890</strain>
    </source>
</reference>